<dbReference type="Gene3D" id="3.30.70.1070">
    <property type="entry name" value="Sporulation related repeat"/>
    <property type="match status" value="1"/>
</dbReference>
<feature type="domain" description="SPOR" evidence="2">
    <location>
        <begin position="57"/>
        <end position="119"/>
    </location>
</feature>
<gene>
    <name evidence="3" type="ORF">LQ567_01550</name>
</gene>
<feature type="chain" id="PRO_5045445086" evidence="1">
    <location>
        <begin position="19"/>
        <end position="142"/>
    </location>
</feature>
<dbReference type="InterPro" id="IPR036680">
    <property type="entry name" value="SPOR-like_sf"/>
</dbReference>
<evidence type="ECO:0000256" key="1">
    <source>
        <dbReference type="SAM" id="SignalP"/>
    </source>
</evidence>
<dbReference type="Pfam" id="PF05036">
    <property type="entry name" value="SPOR"/>
    <property type="match status" value="1"/>
</dbReference>
<evidence type="ECO:0000313" key="3">
    <source>
        <dbReference type="EMBL" id="MCD2421429.1"/>
    </source>
</evidence>
<accession>A0ABS8PL07</accession>
<name>A0ABS8PL07_9BACT</name>
<dbReference type="InterPro" id="IPR007730">
    <property type="entry name" value="SPOR-like_dom"/>
</dbReference>
<comment type="caution">
    <text evidence="3">The sequence shown here is derived from an EMBL/GenBank/DDBJ whole genome shotgun (WGS) entry which is preliminary data.</text>
</comment>
<keyword evidence="1" id="KW-0732">Signal</keyword>
<feature type="signal peptide" evidence="1">
    <location>
        <begin position="1"/>
        <end position="18"/>
    </location>
</feature>
<proteinExistence type="predicted"/>
<dbReference type="RefSeq" id="WP_231002335.1">
    <property type="nucleotide sequence ID" value="NZ_JAJNEC010000003.1"/>
</dbReference>
<keyword evidence="4" id="KW-1185">Reference proteome</keyword>
<evidence type="ECO:0000313" key="4">
    <source>
        <dbReference type="Proteomes" id="UP001199816"/>
    </source>
</evidence>
<organism evidence="3 4">
    <name type="scientific">Niabella pedocola</name>
    <dbReference type="NCBI Taxonomy" id="1752077"/>
    <lineage>
        <taxon>Bacteria</taxon>
        <taxon>Pseudomonadati</taxon>
        <taxon>Bacteroidota</taxon>
        <taxon>Chitinophagia</taxon>
        <taxon>Chitinophagales</taxon>
        <taxon>Chitinophagaceae</taxon>
        <taxon>Niabella</taxon>
    </lineage>
</organism>
<evidence type="ECO:0000259" key="2">
    <source>
        <dbReference type="Pfam" id="PF05036"/>
    </source>
</evidence>
<dbReference type="EMBL" id="JAJNEC010000003">
    <property type="protein sequence ID" value="MCD2421429.1"/>
    <property type="molecule type" value="Genomic_DNA"/>
</dbReference>
<sequence>MKYVLPLLMLFLCTRLWAQTGGVAVYKDPRIDLLLKKQSEVNNLSTRNSSKRRTAPGYRLLVISTNNKAEAMAARTKIYSNFPELKPYMWHQSPYFKVKVGNFTSRQDAQAYQKRLGAFFPTGVFIMNDIVEVSPDNSESED</sequence>
<reference evidence="3 4" key="1">
    <citation type="submission" date="2021-11" db="EMBL/GenBank/DDBJ databases">
        <title>Genomic of Niabella pedocola.</title>
        <authorList>
            <person name="Wu T."/>
        </authorList>
    </citation>
    <scope>NUCLEOTIDE SEQUENCE [LARGE SCALE GENOMIC DNA]</scope>
    <source>
        <strain evidence="3 4">JCM 31011</strain>
    </source>
</reference>
<dbReference type="SUPFAM" id="SSF110997">
    <property type="entry name" value="Sporulation related repeat"/>
    <property type="match status" value="1"/>
</dbReference>
<protein>
    <submittedName>
        <fullName evidence="3">SPOR domain-containing protein</fullName>
    </submittedName>
</protein>
<dbReference type="Proteomes" id="UP001199816">
    <property type="component" value="Unassembled WGS sequence"/>
</dbReference>